<dbReference type="Proteomes" id="UP001430149">
    <property type="component" value="Unassembled WGS sequence"/>
</dbReference>
<reference evidence="1" key="1">
    <citation type="submission" date="2020-10" db="EMBL/GenBank/DDBJ databases">
        <title>Phylogeny of dyella-like bacteria.</title>
        <authorList>
            <person name="Fu J."/>
        </authorList>
    </citation>
    <scope>NUCLEOTIDE SEQUENCE</scope>
    <source>
        <strain evidence="1">DHOC52</strain>
    </source>
</reference>
<dbReference type="RefSeq" id="WP_204684373.1">
    <property type="nucleotide sequence ID" value="NZ_BSNR01000014.1"/>
</dbReference>
<dbReference type="EMBL" id="JADIKE010000039">
    <property type="protein sequence ID" value="MBM7127888.1"/>
    <property type="molecule type" value="Genomic_DNA"/>
</dbReference>
<gene>
    <name evidence="1" type="ORF">ISP19_21145</name>
</gene>
<protein>
    <submittedName>
        <fullName evidence="1">Uncharacterized protein</fullName>
    </submittedName>
</protein>
<organism evidence="1 2">
    <name type="scientific">Dyella flava</name>
    <dbReference type="NCBI Taxonomy" id="1920170"/>
    <lineage>
        <taxon>Bacteria</taxon>
        <taxon>Pseudomonadati</taxon>
        <taxon>Pseudomonadota</taxon>
        <taxon>Gammaproteobacteria</taxon>
        <taxon>Lysobacterales</taxon>
        <taxon>Rhodanobacteraceae</taxon>
        <taxon>Dyella</taxon>
    </lineage>
</organism>
<sequence length="145" mass="15548">MKSLFSRVSAIGGGAKAPVTAGRVDQKGGCTISSRGFRQHIADGSRIYAGAILPFEIHAYPVAGFIAQRLILGWIGDAIGSRQIKDLAQCVAISLGGKHVAAKTFARQDKTVRQLALQWIELKARGIQENQGCIQLFENLCAHCS</sequence>
<comment type="caution">
    <text evidence="1">The sequence shown here is derived from an EMBL/GenBank/DDBJ whole genome shotgun (WGS) entry which is preliminary data.</text>
</comment>
<name>A0ABS2KAJ0_9GAMM</name>
<accession>A0ABS2KAJ0</accession>
<keyword evidence="2" id="KW-1185">Reference proteome</keyword>
<evidence type="ECO:0000313" key="1">
    <source>
        <dbReference type="EMBL" id="MBM7127888.1"/>
    </source>
</evidence>
<evidence type="ECO:0000313" key="2">
    <source>
        <dbReference type="Proteomes" id="UP001430149"/>
    </source>
</evidence>
<proteinExistence type="predicted"/>